<accession>A0AAN9UKT2</accession>
<evidence type="ECO:0000313" key="2">
    <source>
        <dbReference type="Proteomes" id="UP001320420"/>
    </source>
</evidence>
<gene>
    <name evidence="1" type="ORF">SLS62_008638</name>
</gene>
<organism evidence="1 2">
    <name type="scientific">Diatrype stigma</name>
    <dbReference type="NCBI Taxonomy" id="117547"/>
    <lineage>
        <taxon>Eukaryota</taxon>
        <taxon>Fungi</taxon>
        <taxon>Dikarya</taxon>
        <taxon>Ascomycota</taxon>
        <taxon>Pezizomycotina</taxon>
        <taxon>Sordariomycetes</taxon>
        <taxon>Xylariomycetidae</taxon>
        <taxon>Xylariales</taxon>
        <taxon>Diatrypaceae</taxon>
        <taxon>Diatrype</taxon>
    </lineage>
</organism>
<sequence length="333" mass="36896">MLRLNESDLNTQRMFDLMAVRDGPMPLYLYVIQRILRELRISQQELGTSFDYSEFKRMIDAEKLTRDQLVHLGQRLETLESFMVKDDASTAMRGLKDNKTRSQSGTDWIPKTGQLTIVDLSCPCVTSEMACCLFNMCLSLFLEEDPSIGRVIALDEAHKYMGESSECQTLTESLLHTIRLQRHLGARVVISTQEPTISPKLLDLCNVTVVHRFTSPAWMKTLKGHLAGISATSKAIRRVEESPGGDDDSGGDIRGLDVDTADPASELFSRIIQLKVGEALVFAPSAIMGLQKSNTGTATNNPAMAYKRLGHEVLKVSVRKRLTTDGGQSIMAG</sequence>
<dbReference type="InterPro" id="IPR027417">
    <property type="entry name" value="P-loop_NTPase"/>
</dbReference>
<dbReference type="Proteomes" id="UP001320420">
    <property type="component" value="Unassembled WGS sequence"/>
</dbReference>
<comment type="caution">
    <text evidence="1">The sequence shown here is derived from an EMBL/GenBank/DDBJ whole genome shotgun (WGS) entry which is preliminary data.</text>
</comment>
<dbReference type="EMBL" id="JAKJXP020000082">
    <property type="protein sequence ID" value="KAK7748375.1"/>
    <property type="molecule type" value="Genomic_DNA"/>
</dbReference>
<dbReference type="Gene3D" id="3.40.50.300">
    <property type="entry name" value="P-loop containing nucleotide triphosphate hydrolases"/>
    <property type="match status" value="1"/>
</dbReference>
<proteinExistence type="predicted"/>
<protein>
    <submittedName>
        <fullName evidence="1">Uncharacterized protein</fullName>
    </submittedName>
</protein>
<name>A0AAN9UKT2_9PEZI</name>
<dbReference type="AlphaFoldDB" id="A0AAN9UKT2"/>
<keyword evidence="2" id="KW-1185">Reference proteome</keyword>
<dbReference type="SUPFAM" id="SSF52540">
    <property type="entry name" value="P-loop containing nucleoside triphosphate hydrolases"/>
    <property type="match status" value="1"/>
</dbReference>
<evidence type="ECO:0000313" key="1">
    <source>
        <dbReference type="EMBL" id="KAK7748375.1"/>
    </source>
</evidence>
<reference evidence="1 2" key="1">
    <citation type="submission" date="2024-02" db="EMBL/GenBank/DDBJ databases">
        <title>De novo assembly and annotation of 12 fungi associated with fruit tree decline syndrome in Ontario, Canada.</title>
        <authorList>
            <person name="Sulman M."/>
            <person name="Ellouze W."/>
            <person name="Ilyukhin E."/>
        </authorList>
    </citation>
    <scope>NUCLEOTIDE SEQUENCE [LARGE SCALE GENOMIC DNA]</scope>
    <source>
        <strain evidence="1 2">M11/M66-122</strain>
    </source>
</reference>